<evidence type="ECO:0000313" key="3">
    <source>
        <dbReference type="Proteomes" id="UP000077266"/>
    </source>
</evidence>
<dbReference type="EMBL" id="KV425904">
    <property type="protein sequence ID" value="KZW00046.1"/>
    <property type="molecule type" value="Genomic_DNA"/>
</dbReference>
<dbReference type="Gene3D" id="1.10.510.10">
    <property type="entry name" value="Transferase(Phosphotransferase) domain 1"/>
    <property type="match status" value="1"/>
</dbReference>
<dbReference type="InterPro" id="IPR011009">
    <property type="entry name" value="Kinase-like_dom_sf"/>
</dbReference>
<sequence>MTLDISFTPHPVGETMAHEPWKLSAELIRPLAADFNNGCVFLANVRARDPGAILPWGDSNVQLKLLDRRVCEPSSPAYNRPWTEAVEDQIQSVWRRIQAGELLDGPVVDLCDFDAIYDEEKNDLRVFDDWTIEKFRYDCMLRLWRTEVSAYNRLRPLQGHGIPRFFGTVQLRRSDIADSENLHPLFYHVPGLLLEYTDGQDLYHFSEAETRKDDTTGTFPTDEEQTHGRAALDVLRRAHSLGVSHNDIRRRNIIVRPNGSYVIIDWGCALLRSASQTDADWTEGLTKPQDLHELRWWLWGRWRYDMSPWAREPEPKYGYKHANERIEMFVRNKRRRAQWFEEIPFREPGFEKRIVDGEEIEWHYERWRLRPGVHTQDMYDGKLL</sequence>
<evidence type="ECO:0000259" key="1">
    <source>
        <dbReference type="PROSITE" id="PS50011"/>
    </source>
</evidence>
<keyword evidence="3" id="KW-1185">Reference proteome</keyword>
<dbReference type="GO" id="GO:0004672">
    <property type="term" value="F:protein kinase activity"/>
    <property type="evidence" value="ECO:0007669"/>
    <property type="project" value="InterPro"/>
</dbReference>
<dbReference type="SUPFAM" id="SSF56112">
    <property type="entry name" value="Protein kinase-like (PK-like)"/>
    <property type="match status" value="1"/>
</dbReference>
<proteinExistence type="predicted"/>
<name>A0A165N0T9_EXIGL</name>
<evidence type="ECO:0000313" key="2">
    <source>
        <dbReference type="EMBL" id="KZW00046.1"/>
    </source>
</evidence>
<dbReference type="Proteomes" id="UP000077266">
    <property type="component" value="Unassembled WGS sequence"/>
</dbReference>
<dbReference type="GO" id="GO:0005524">
    <property type="term" value="F:ATP binding"/>
    <property type="evidence" value="ECO:0007669"/>
    <property type="project" value="InterPro"/>
</dbReference>
<dbReference type="PANTHER" id="PTHR37171:SF1">
    <property type="entry name" value="SERINE_THREONINE-PROTEIN KINASE YRZF-RELATED"/>
    <property type="match status" value="1"/>
</dbReference>
<dbReference type="AlphaFoldDB" id="A0A165N0T9"/>
<organism evidence="2 3">
    <name type="scientific">Exidia glandulosa HHB12029</name>
    <dbReference type="NCBI Taxonomy" id="1314781"/>
    <lineage>
        <taxon>Eukaryota</taxon>
        <taxon>Fungi</taxon>
        <taxon>Dikarya</taxon>
        <taxon>Basidiomycota</taxon>
        <taxon>Agaricomycotina</taxon>
        <taxon>Agaricomycetes</taxon>
        <taxon>Auriculariales</taxon>
        <taxon>Exidiaceae</taxon>
        <taxon>Exidia</taxon>
    </lineage>
</organism>
<dbReference type="OrthoDB" id="3269050at2759"/>
<dbReference type="STRING" id="1314781.A0A165N0T9"/>
<dbReference type="PANTHER" id="PTHR37171">
    <property type="entry name" value="SERINE/THREONINE-PROTEIN KINASE YRZF-RELATED"/>
    <property type="match status" value="1"/>
</dbReference>
<feature type="domain" description="Protein kinase" evidence="1">
    <location>
        <begin position="102"/>
        <end position="384"/>
    </location>
</feature>
<reference evidence="2 3" key="1">
    <citation type="journal article" date="2016" name="Mol. Biol. Evol.">
        <title>Comparative Genomics of Early-Diverging Mushroom-Forming Fungi Provides Insights into the Origins of Lignocellulose Decay Capabilities.</title>
        <authorList>
            <person name="Nagy L.G."/>
            <person name="Riley R."/>
            <person name="Tritt A."/>
            <person name="Adam C."/>
            <person name="Daum C."/>
            <person name="Floudas D."/>
            <person name="Sun H."/>
            <person name="Yadav J.S."/>
            <person name="Pangilinan J."/>
            <person name="Larsson K.H."/>
            <person name="Matsuura K."/>
            <person name="Barry K."/>
            <person name="Labutti K."/>
            <person name="Kuo R."/>
            <person name="Ohm R.A."/>
            <person name="Bhattacharya S.S."/>
            <person name="Shirouzu T."/>
            <person name="Yoshinaga Y."/>
            <person name="Martin F.M."/>
            <person name="Grigoriev I.V."/>
            <person name="Hibbett D.S."/>
        </authorList>
    </citation>
    <scope>NUCLEOTIDE SEQUENCE [LARGE SCALE GENOMIC DNA]</scope>
    <source>
        <strain evidence="2 3">HHB12029</strain>
    </source>
</reference>
<dbReference type="InParanoid" id="A0A165N0T9"/>
<accession>A0A165N0T9</accession>
<gene>
    <name evidence="2" type="ORF">EXIGLDRAFT_191546</name>
</gene>
<dbReference type="PROSITE" id="PS50011">
    <property type="entry name" value="PROTEIN_KINASE_DOM"/>
    <property type="match status" value="1"/>
</dbReference>
<protein>
    <recommendedName>
        <fullName evidence="1">Protein kinase domain-containing protein</fullName>
    </recommendedName>
</protein>
<dbReference type="InterPro" id="IPR000719">
    <property type="entry name" value="Prot_kinase_dom"/>
</dbReference>
<dbReference type="InterPro" id="IPR052396">
    <property type="entry name" value="Meiotic_Drive_Suppr_Kinase"/>
</dbReference>